<evidence type="ECO:0000256" key="5">
    <source>
        <dbReference type="ARBA" id="ARBA00023459"/>
    </source>
</evidence>
<dbReference type="EMBL" id="JAAGMR010000177">
    <property type="protein sequence ID" value="NEB92895.1"/>
    <property type="molecule type" value="Genomic_DNA"/>
</dbReference>
<evidence type="ECO:0000313" key="8">
    <source>
        <dbReference type="Proteomes" id="UP000470520"/>
    </source>
</evidence>
<dbReference type="Proteomes" id="UP000470520">
    <property type="component" value="Unassembled WGS sequence"/>
</dbReference>
<sequence length="55" mass="6322">MGALEEAGHQDLEDGYSLFGDGSMHVAAVTHMPRVSPEMVDWWFWHATETQRYKL</sequence>
<protein>
    <recommendedName>
        <fullName evidence="6">DAPG hydrolase PhiG domain-containing protein</fullName>
    </recommendedName>
</protein>
<organism evidence="7 8">
    <name type="scientific">Streptomyces bauhiniae</name>
    <dbReference type="NCBI Taxonomy" id="2340725"/>
    <lineage>
        <taxon>Bacteria</taxon>
        <taxon>Bacillati</taxon>
        <taxon>Actinomycetota</taxon>
        <taxon>Actinomycetes</taxon>
        <taxon>Kitasatosporales</taxon>
        <taxon>Streptomycetaceae</taxon>
        <taxon>Streptomyces</taxon>
    </lineage>
</organism>
<dbReference type="GO" id="GO:0016787">
    <property type="term" value="F:hydrolase activity"/>
    <property type="evidence" value="ECO:0007669"/>
    <property type="project" value="UniProtKB-KW"/>
</dbReference>
<proteinExistence type="inferred from homology"/>
<evidence type="ECO:0000256" key="1">
    <source>
        <dbReference type="ARBA" id="ARBA00001947"/>
    </source>
</evidence>
<accession>A0A7K3QSU4</accession>
<dbReference type="AlphaFoldDB" id="A0A7K3QSU4"/>
<comment type="caution">
    <text evidence="7">The sequence shown here is derived from an EMBL/GenBank/DDBJ whole genome shotgun (WGS) entry which is preliminary data.</text>
</comment>
<dbReference type="Pfam" id="PF18089">
    <property type="entry name" value="DAPG_hydrolase"/>
    <property type="match status" value="1"/>
</dbReference>
<evidence type="ECO:0000313" key="7">
    <source>
        <dbReference type="EMBL" id="NEB92895.1"/>
    </source>
</evidence>
<evidence type="ECO:0000259" key="6">
    <source>
        <dbReference type="Pfam" id="PF18089"/>
    </source>
</evidence>
<comment type="cofactor">
    <cofactor evidence="1">
        <name>Zn(2+)</name>
        <dbReference type="ChEBI" id="CHEBI:29105"/>
    </cofactor>
</comment>
<gene>
    <name evidence="7" type="ORF">G3I21_14540</name>
</gene>
<reference evidence="7 8" key="1">
    <citation type="submission" date="2020-01" db="EMBL/GenBank/DDBJ databases">
        <title>Insect and environment-associated Actinomycetes.</title>
        <authorList>
            <person name="Currrie C."/>
            <person name="Chevrette M."/>
            <person name="Carlson C."/>
            <person name="Stubbendieck R."/>
            <person name="Wendt-Pienkowski E."/>
        </authorList>
    </citation>
    <scope>NUCLEOTIDE SEQUENCE [LARGE SCALE GENOMIC DNA]</scope>
    <source>
        <strain evidence="7 8">SID7754</strain>
    </source>
</reference>
<keyword evidence="3" id="KW-0378">Hydrolase</keyword>
<feature type="domain" description="DAPG hydrolase PhiG" evidence="6">
    <location>
        <begin position="4"/>
        <end position="55"/>
    </location>
</feature>
<name>A0A7K3QSU4_9ACTN</name>
<evidence type="ECO:0000256" key="2">
    <source>
        <dbReference type="ARBA" id="ARBA00022723"/>
    </source>
</evidence>
<keyword evidence="4" id="KW-0862">Zinc</keyword>
<dbReference type="InterPro" id="IPR041526">
    <property type="entry name" value="DAPG_hydrolase"/>
</dbReference>
<evidence type="ECO:0000256" key="3">
    <source>
        <dbReference type="ARBA" id="ARBA00022801"/>
    </source>
</evidence>
<comment type="similarity">
    <text evidence="5">Belongs to the DAPG/phloretin hydrolase family.</text>
</comment>
<keyword evidence="2" id="KW-0479">Metal-binding</keyword>
<evidence type="ECO:0000256" key="4">
    <source>
        <dbReference type="ARBA" id="ARBA00022833"/>
    </source>
</evidence>
<dbReference type="GO" id="GO:0046872">
    <property type="term" value="F:metal ion binding"/>
    <property type="evidence" value="ECO:0007669"/>
    <property type="project" value="UniProtKB-KW"/>
</dbReference>